<protein>
    <submittedName>
        <fullName evidence="2">Uncharacterized protein</fullName>
    </submittedName>
</protein>
<dbReference type="Proteomes" id="UP001144204">
    <property type="component" value="Unassembled WGS sequence"/>
</dbReference>
<reference evidence="2" key="2">
    <citation type="journal article" date="2023" name="PLoS ONE">
        <title>Philodulcilactobacillus myokoensis gen. nov., sp. nov., a fructophilic, acidophilic, and agar-phobic lactic acid bacterium isolated from fermented vegetable extracts.</title>
        <authorList>
            <person name="Kouya T."/>
            <person name="Ishiyama Y."/>
            <person name="Ohashi S."/>
            <person name="Kumakubo R."/>
            <person name="Yamazaki T."/>
            <person name="Otaki T."/>
        </authorList>
    </citation>
    <scope>NUCLEOTIDE SEQUENCE</scope>
    <source>
        <strain evidence="2">WR16-4</strain>
    </source>
</reference>
<feature type="transmembrane region" description="Helical" evidence="1">
    <location>
        <begin position="6"/>
        <end position="26"/>
    </location>
</feature>
<evidence type="ECO:0000313" key="3">
    <source>
        <dbReference type="Proteomes" id="UP001144204"/>
    </source>
</evidence>
<dbReference type="AlphaFoldDB" id="A0A9W6B039"/>
<evidence type="ECO:0000313" key="2">
    <source>
        <dbReference type="EMBL" id="GLB46392.1"/>
    </source>
</evidence>
<accession>A0A9W6B039</accession>
<keyword evidence="1" id="KW-1133">Transmembrane helix</keyword>
<name>A0A9W6B039_9LACO</name>
<gene>
    <name evidence="2" type="ORF">WR164_03710</name>
</gene>
<reference evidence="2" key="1">
    <citation type="submission" date="2022-07" db="EMBL/GenBank/DDBJ databases">
        <authorList>
            <person name="Kouya T."/>
            <person name="Ishiyama Y."/>
        </authorList>
    </citation>
    <scope>NUCLEOTIDE SEQUENCE</scope>
    <source>
        <strain evidence="2">WR16-4</strain>
    </source>
</reference>
<dbReference type="EMBL" id="BRPL01000002">
    <property type="protein sequence ID" value="GLB46392.1"/>
    <property type="molecule type" value="Genomic_DNA"/>
</dbReference>
<proteinExistence type="predicted"/>
<evidence type="ECO:0000256" key="1">
    <source>
        <dbReference type="SAM" id="Phobius"/>
    </source>
</evidence>
<dbReference type="RefSeq" id="WP_286135852.1">
    <property type="nucleotide sequence ID" value="NZ_BRPL01000002.1"/>
</dbReference>
<sequence length="58" mass="6263">MVTLGITVFIVLAVLTLLYSLVMFGIQSNHKAVNMKRTRDISIGSLLVAFVVGSVLVL</sequence>
<keyword evidence="1" id="KW-0472">Membrane</keyword>
<keyword evidence="1" id="KW-0812">Transmembrane</keyword>
<organism evidence="2 3">
    <name type="scientific">Philodulcilactobacillus myokoensis</name>
    <dbReference type="NCBI Taxonomy" id="2929573"/>
    <lineage>
        <taxon>Bacteria</taxon>
        <taxon>Bacillati</taxon>
        <taxon>Bacillota</taxon>
        <taxon>Bacilli</taxon>
        <taxon>Lactobacillales</taxon>
        <taxon>Lactobacillaceae</taxon>
        <taxon>Philodulcilactobacillus</taxon>
    </lineage>
</organism>
<feature type="transmembrane region" description="Helical" evidence="1">
    <location>
        <begin position="38"/>
        <end position="57"/>
    </location>
</feature>
<comment type="caution">
    <text evidence="2">The sequence shown here is derived from an EMBL/GenBank/DDBJ whole genome shotgun (WGS) entry which is preliminary data.</text>
</comment>
<keyword evidence="3" id="KW-1185">Reference proteome</keyword>